<dbReference type="GO" id="GO:0005886">
    <property type="term" value="C:plasma membrane"/>
    <property type="evidence" value="ECO:0007669"/>
    <property type="project" value="TreeGrafter"/>
</dbReference>
<dbReference type="InterPro" id="IPR036890">
    <property type="entry name" value="HATPase_C_sf"/>
</dbReference>
<keyword evidence="10" id="KW-1185">Reference proteome</keyword>
<dbReference type="EC" id="2.7.13.3" evidence="2"/>
<dbReference type="InterPro" id="IPR050980">
    <property type="entry name" value="2C_sensor_his_kinase"/>
</dbReference>
<accession>A0A8J2Z2F0</accession>
<evidence type="ECO:0000256" key="2">
    <source>
        <dbReference type="ARBA" id="ARBA00012438"/>
    </source>
</evidence>
<reference evidence="9" key="1">
    <citation type="journal article" date="2014" name="Int. J. Syst. Evol. Microbiol.">
        <title>Complete genome sequence of Corynebacterium casei LMG S-19264T (=DSM 44701T), isolated from a smear-ripened cheese.</title>
        <authorList>
            <consortium name="US DOE Joint Genome Institute (JGI-PGF)"/>
            <person name="Walter F."/>
            <person name="Albersmeier A."/>
            <person name="Kalinowski J."/>
            <person name="Ruckert C."/>
        </authorList>
    </citation>
    <scope>NUCLEOTIDE SEQUENCE</scope>
    <source>
        <strain evidence="9">CGMCC 1.15758</strain>
    </source>
</reference>
<feature type="transmembrane region" description="Helical" evidence="7">
    <location>
        <begin position="12"/>
        <end position="36"/>
    </location>
</feature>
<evidence type="ECO:0000256" key="5">
    <source>
        <dbReference type="ARBA" id="ARBA00022777"/>
    </source>
</evidence>
<evidence type="ECO:0000259" key="8">
    <source>
        <dbReference type="PROSITE" id="PS50109"/>
    </source>
</evidence>
<keyword evidence="7" id="KW-1133">Transmembrane helix</keyword>
<evidence type="ECO:0000313" key="10">
    <source>
        <dbReference type="Proteomes" id="UP000636949"/>
    </source>
</evidence>
<comment type="caution">
    <text evidence="9">The sequence shown here is derived from an EMBL/GenBank/DDBJ whole genome shotgun (WGS) entry which is preliminary data.</text>
</comment>
<keyword evidence="7" id="KW-0812">Transmembrane</keyword>
<keyword evidence="5" id="KW-0418">Kinase</keyword>
<protein>
    <recommendedName>
        <fullName evidence="2">histidine kinase</fullName>
        <ecNumber evidence="2">2.7.13.3</ecNumber>
    </recommendedName>
</protein>
<dbReference type="Proteomes" id="UP000636949">
    <property type="component" value="Unassembled WGS sequence"/>
</dbReference>
<organism evidence="9 10">
    <name type="scientific">Cysteiniphilum litorale</name>
    <dbReference type="NCBI Taxonomy" id="2056700"/>
    <lineage>
        <taxon>Bacteria</taxon>
        <taxon>Pseudomonadati</taxon>
        <taxon>Pseudomonadota</taxon>
        <taxon>Gammaproteobacteria</taxon>
        <taxon>Thiotrichales</taxon>
        <taxon>Fastidiosibacteraceae</taxon>
        <taxon>Cysteiniphilum</taxon>
    </lineage>
</organism>
<gene>
    <name evidence="9" type="ORF">GCM10010995_02620</name>
</gene>
<dbReference type="AlphaFoldDB" id="A0A8J2Z2F0"/>
<dbReference type="EMBL" id="BMJS01000001">
    <property type="protein sequence ID" value="GGF88853.1"/>
    <property type="molecule type" value="Genomic_DNA"/>
</dbReference>
<evidence type="ECO:0000313" key="9">
    <source>
        <dbReference type="EMBL" id="GGF88853.1"/>
    </source>
</evidence>
<feature type="transmembrane region" description="Helical" evidence="7">
    <location>
        <begin position="141"/>
        <end position="163"/>
    </location>
</feature>
<dbReference type="OrthoDB" id="9804645at2"/>
<keyword evidence="3" id="KW-0808">Transferase</keyword>
<keyword evidence="6" id="KW-0067">ATP-binding</keyword>
<dbReference type="GO" id="GO:0005524">
    <property type="term" value="F:ATP binding"/>
    <property type="evidence" value="ECO:0007669"/>
    <property type="project" value="UniProtKB-KW"/>
</dbReference>
<evidence type="ECO:0000256" key="7">
    <source>
        <dbReference type="SAM" id="Phobius"/>
    </source>
</evidence>
<dbReference type="CDD" id="cd00075">
    <property type="entry name" value="HATPase"/>
    <property type="match status" value="1"/>
</dbReference>
<dbReference type="InterPro" id="IPR004358">
    <property type="entry name" value="Sig_transdc_His_kin-like_C"/>
</dbReference>
<dbReference type="PROSITE" id="PS50109">
    <property type="entry name" value="HIS_KIN"/>
    <property type="match status" value="1"/>
</dbReference>
<reference evidence="9" key="2">
    <citation type="submission" date="2020-09" db="EMBL/GenBank/DDBJ databases">
        <authorList>
            <person name="Sun Q."/>
            <person name="Zhou Y."/>
        </authorList>
    </citation>
    <scope>NUCLEOTIDE SEQUENCE</scope>
    <source>
        <strain evidence="9">CGMCC 1.15758</strain>
    </source>
</reference>
<evidence type="ECO:0000256" key="6">
    <source>
        <dbReference type="ARBA" id="ARBA00022840"/>
    </source>
</evidence>
<dbReference type="SUPFAM" id="SSF55874">
    <property type="entry name" value="ATPase domain of HSP90 chaperone/DNA topoisomerase II/histidine kinase"/>
    <property type="match status" value="1"/>
</dbReference>
<feature type="domain" description="Histidine kinase" evidence="8">
    <location>
        <begin position="226"/>
        <end position="416"/>
    </location>
</feature>
<evidence type="ECO:0000256" key="3">
    <source>
        <dbReference type="ARBA" id="ARBA00022679"/>
    </source>
</evidence>
<dbReference type="SMART" id="SM00387">
    <property type="entry name" value="HATPase_c"/>
    <property type="match status" value="1"/>
</dbReference>
<keyword evidence="4" id="KW-0547">Nucleotide-binding</keyword>
<evidence type="ECO:0000256" key="1">
    <source>
        <dbReference type="ARBA" id="ARBA00000085"/>
    </source>
</evidence>
<proteinExistence type="predicted"/>
<dbReference type="RefSeq" id="WP_117001140.1">
    <property type="nucleotide sequence ID" value="NZ_BMJS01000001.1"/>
</dbReference>
<keyword evidence="7" id="KW-0472">Membrane</keyword>
<dbReference type="PANTHER" id="PTHR44936">
    <property type="entry name" value="SENSOR PROTEIN CREC"/>
    <property type="match status" value="1"/>
</dbReference>
<dbReference type="Gene3D" id="3.30.565.10">
    <property type="entry name" value="Histidine kinase-like ATPase, C-terminal domain"/>
    <property type="match status" value="1"/>
</dbReference>
<dbReference type="PRINTS" id="PR00344">
    <property type="entry name" value="BCTRLSENSOR"/>
</dbReference>
<dbReference type="PANTHER" id="PTHR44936:SF10">
    <property type="entry name" value="SENSOR PROTEIN RSTB"/>
    <property type="match status" value="1"/>
</dbReference>
<dbReference type="Pfam" id="PF02518">
    <property type="entry name" value="HATPase_c"/>
    <property type="match status" value="1"/>
</dbReference>
<sequence>MLYALKHAIKTPILSITLGVIVIAIIIQSTLGIYFLTEYLPSEQNKKQIAELAERVKRFGQNLSSEQDFIDHVEILQKNNIRVGDYSLKISLTKESLCEDDGGFNNVVLALDNEKCFFFQYNKNIGATFLFSKDSPVNVTIWLPLISLLFILALILIYIFVIYRSYFYSIFYASYLYRYSNNFENKQLLQLNGSHNKFLSYLNRKVISSTTNIESIIKSRSKLLSSTLHDIQGPLNRVRLRMEIEKGEVSIKDEKDFNEIKQICSALILYGKTDWLTTENNQSFNLISLLMEVEKDYLSVDCNITFHFIGKRIQIYGKQNALKRAFNNLIDNAFSHGDTVQLNLMTVQNKALLTIIDNGPGIDTKLKDVIFQYGVSMKGSSGLGLAIVKEIIDYHKGDIKILNIEKGLKIEITLPI</sequence>
<comment type="catalytic activity">
    <reaction evidence="1">
        <text>ATP + protein L-histidine = ADP + protein N-phospho-L-histidine.</text>
        <dbReference type="EC" id="2.7.13.3"/>
    </reaction>
</comment>
<dbReference type="InterPro" id="IPR005467">
    <property type="entry name" value="His_kinase_dom"/>
</dbReference>
<dbReference type="GO" id="GO:0000155">
    <property type="term" value="F:phosphorelay sensor kinase activity"/>
    <property type="evidence" value="ECO:0007669"/>
    <property type="project" value="TreeGrafter"/>
</dbReference>
<dbReference type="InterPro" id="IPR003594">
    <property type="entry name" value="HATPase_dom"/>
</dbReference>
<name>A0A8J2Z2F0_9GAMM</name>
<evidence type="ECO:0000256" key="4">
    <source>
        <dbReference type="ARBA" id="ARBA00022741"/>
    </source>
</evidence>